<dbReference type="SUPFAM" id="SSF47413">
    <property type="entry name" value="lambda repressor-like DNA-binding domains"/>
    <property type="match status" value="1"/>
</dbReference>
<evidence type="ECO:0000313" key="3">
    <source>
        <dbReference type="Proteomes" id="UP000195139"/>
    </source>
</evidence>
<accession>A0ABU8IDQ2</accession>
<protein>
    <recommendedName>
        <fullName evidence="1">HTH cro/C1-type domain-containing protein</fullName>
    </recommendedName>
</protein>
<sequence length="280" mass="33318">MDVGKTIRFFRKQLNFRQKELVSKHMETSSISRIEKGEQSLKVEALVEILNTMSLTTEEFFAKCLMDDSRDKWRVLFYSCTENPKDGVAKRELLEYYEAIKTKAKARTLKELSNYFSIKLYFSRIWAEVDSITEQELDDTFNYLLAKKYYQQYDYMIINNIILLMKDDQQEYLISKIIPIKDEEFRNTEVKRYARSTLVNIITSKIYKKDFIQAKEYLSKAENFDKSSADYSFTLNIEYLKNLLGYLITGEAVYMKNIHTYIYMLEFVGDRQTLEAVKKK</sequence>
<comment type="caution">
    <text evidence="2">The sequence shown here is derived from an EMBL/GenBank/DDBJ whole genome shotgun (WGS) entry which is preliminary data.</text>
</comment>
<dbReference type="Gene3D" id="1.10.260.40">
    <property type="entry name" value="lambda repressor-like DNA-binding domains"/>
    <property type="match status" value="1"/>
</dbReference>
<dbReference type="CDD" id="cd00093">
    <property type="entry name" value="HTH_XRE"/>
    <property type="match status" value="1"/>
</dbReference>
<keyword evidence="3" id="KW-1185">Reference proteome</keyword>
<dbReference type="RefSeq" id="WP_336576963.1">
    <property type="nucleotide sequence ID" value="NZ_NGLE02000001.1"/>
</dbReference>
<dbReference type="PANTHER" id="PTHR37038">
    <property type="entry name" value="TRANSCRIPTIONAL REGULATOR-RELATED"/>
    <property type="match status" value="1"/>
</dbReference>
<reference evidence="2" key="1">
    <citation type="submission" date="2018-07" db="EMBL/GenBank/DDBJ databases">
        <title>The Genome Sequence of Enterococcus sp. DIV0659b.</title>
        <authorList>
            <consortium name="The Broad Institute Genomics Platform"/>
            <consortium name="The Broad Institute Genomic Center for Infectious Diseases"/>
            <person name="Earl A."/>
            <person name="Manson A."/>
            <person name="Schwartman J."/>
            <person name="Gilmore M."/>
            <person name="Abouelleil A."/>
            <person name="Cao P."/>
            <person name="Chapman S."/>
            <person name="Cusick C."/>
            <person name="Shea T."/>
            <person name="Young S."/>
            <person name="Neafsey D."/>
            <person name="Nusbaum C."/>
            <person name="Birren B."/>
        </authorList>
    </citation>
    <scope>NUCLEOTIDE SEQUENCE [LARGE SCALE GENOMIC DNA]</scope>
    <source>
        <strain evidence="2">4G2_DIV0659</strain>
    </source>
</reference>
<dbReference type="Proteomes" id="UP000195139">
    <property type="component" value="Unassembled WGS sequence"/>
</dbReference>
<dbReference type="InterPro" id="IPR010982">
    <property type="entry name" value="Lambda_DNA-bd_dom_sf"/>
</dbReference>
<evidence type="ECO:0000313" key="2">
    <source>
        <dbReference type="EMBL" id="MEI5993273.1"/>
    </source>
</evidence>
<evidence type="ECO:0000259" key="1">
    <source>
        <dbReference type="PROSITE" id="PS50943"/>
    </source>
</evidence>
<proteinExistence type="predicted"/>
<gene>
    <name evidence="2" type="ORF">A5880_000814</name>
</gene>
<dbReference type="PROSITE" id="PS50943">
    <property type="entry name" value="HTH_CROC1"/>
    <property type="match status" value="1"/>
</dbReference>
<dbReference type="InterPro" id="IPR053163">
    <property type="entry name" value="HTH-type_regulator_Rgg"/>
</dbReference>
<name>A0ABU8IDQ2_9ENTE</name>
<dbReference type="SUPFAM" id="SSF48452">
    <property type="entry name" value="TPR-like"/>
    <property type="match status" value="1"/>
</dbReference>
<dbReference type="InterPro" id="IPR011990">
    <property type="entry name" value="TPR-like_helical_dom_sf"/>
</dbReference>
<organism evidence="2 3">
    <name type="scientific">Candidatus Enterococcus mansonii</name>
    <dbReference type="NCBI Taxonomy" id="1834181"/>
    <lineage>
        <taxon>Bacteria</taxon>
        <taxon>Bacillati</taxon>
        <taxon>Bacillota</taxon>
        <taxon>Bacilli</taxon>
        <taxon>Lactobacillales</taxon>
        <taxon>Enterococcaceae</taxon>
        <taxon>Enterococcus</taxon>
    </lineage>
</organism>
<dbReference type="Gene3D" id="1.25.40.400">
    <property type="match status" value="1"/>
</dbReference>
<dbReference type="InterPro" id="IPR001387">
    <property type="entry name" value="Cro/C1-type_HTH"/>
</dbReference>
<feature type="domain" description="HTH cro/C1-type" evidence="1">
    <location>
        <begin position="7"/>
        <end position="60"/>
    </location>
</feature>
<dbReference type="EMBL" id="NGLE02000001">
    <property type="protein sequence ID" value="MEI5993273.1"/>
    <property type="molecule type" value="Genomic_DNA"/>
</dbReference>